<dbReference type="Pfam" id="PF10520">
    <property type="entry name" value="Lipid_desat"/>
    <property type="match status" value="1"/>
</dbReference>
<proteinExistence type="inferred from homology"/>
<organism evidence="8 9">
    <name type="scientific">Castilleja foliolosa</name>
    <dbReference type="NCBI Taxonomy" id="1961234"/>
    <lineage>
        <taxon>Eukaryota</taxon>
        <taxon>Viridiplantae</taxon>
        <taxon>Streptophyta</taxon>
        <taxon>Embryophyta</taxon>
        <taxon>Tracheophyta</taxon>
        <taxon>Spermatophyta</taxon>
        <taxon>Magnoliopsida</taxon>
        <taxon>eudicotyledons</taxon>
        <taxon>Gunneridae</taxon>
        <taxon>Pentapetalae</taxon>
        <taxon>asterids</taxon>
        <taxon>lamiids</taxon>
        <taxon>Lamiales</taxon>
        <taxon>Orobanchaceae</taxon>
        <taxon>Pedicularideae</taxon>
        <taxon>Castillejinae</taxon>
        <taxon>Castilleja</taxon>
    </lineage>
</organism>
<dbReference type="InterPro" id="IPR052864">
    <property type="entry name" value="Chloroplast_FAD_CarF"/>
</dbReference>
<protein>
    <recommendedName>
        <fullName evidence="7">Lipid desaturase domain-containing protein</fullName>
    </recommendedName>
</protein>
<feature type="transmembrane region" description="Helical" evidence="6">
    <location>
        <begin position="20"/>
        <end position="41"/>
    </location>
</feature>
<evidence type="ECO:0000259" key="7">
    <source>
        <dbReference type="Pfam" id="PF10520"/>
    </source>
</evidence>
<comment type="caution">
    <text evidence="8">The sequence shown here is derived from an EMBL/GenBank/DDBJ whole genome shotgun (WGS) entry which is preliminary data.</text>
</comment>
<keyword evidence="9" id="KW-1185">Reference proteome</keyword>
<accession>A0ABD3DGH3</accession>
<dbReference type="EMBL" id="JAVIJP010000017">
    <property type="protein sequence ID" value="KAL3639955.1"/>
    <property type="molecule type" value="Genomic_DNA"/>
</dbReference>
<comment type="similarity">
    <text evidence="2">Belongs to the fatty acid desaturase CarF family.</text>
</comment>
<sequence length="247" mass="27483">MAHRQYRDENWYKATWAHRVWFAGGCTTFLISLFKSILLISKLPFTPRTYLPLPLSAVLGYLLADLASGIVHWAFDNYGSARTPIFGPQIQSFLEHHQRPVEITKCETAGTAHTLAAAATVAITPLNLFNGDPSLLAFAGVFAACSMFSVKFHAWAHLPRKKLPPLVAALQDAGILLGPSRHAPHHRPPYKGNYCTVSGIWNRALDKSKVLPCAETALFYLTGVGPRWWSEVEADQWTQRTQMGDKI</sequence>
<dbReference type="AlphaFoldDB" id="A0ABD3DGH3"/>
<evidence type="ECO:0000313" key="8">
    <source>
        <dbReference type="EMBL" id="KAL3639955.1"/>
    </source>
</evidence>
<dbReference type="PANTHER" id="PTHR48140">
    <property type="entry name" value="FATTY ACID DESATURASE 4, CHLOROPLASTIC-RELATED"/>
    <property type="match status" value="1"/>
</dbReference>
<evidence type="ECO:0000256" key="4">
    <source>
        <dbReference type="ARBA" id="ARBA00022989"/>
    </source>
</evidence>
<feature type="transmembrane region" description="Helical" evidence="6">
    <location>
        <begin position="53"/>
        <end position="75"/>
    </location>
</feature>
<dbReference type="Proteomes" id="UP001632038">
    <property type="component" value="Unassembled WGS sequence"/>
</dbReference>
<comment type="subcellular location">
    <subcellularLocation>
        <location evidence="1">Membrane</location>
        <topology evidence="1">Multi-pass membrane protein</topology>
    </subcellularLocation>
</comment>
<dbReference type="GO" id="GO:0016020">
    <property type="term" value="C:membrane"/>
    <property type="evidence" value="ECO:0007669"/>
    <property type="project" value="UniProtKB-SubCell"/>
</dbReference>
<evidence type="ECO:0000256" key="5">
    <source>
        <dbReference type="ARBA" id="ARBA00023136"/>
    </source>
</evidence>
<evidence type="ECO:0000313" key="9">
    <source>
        <dbReference type="Proteomes" id="UP001632038"/>
    </source>
</evidence>
<feature type="transmembrane region" description="Helical" evidence="6">
    <location>
        <begin position="135"/>
        <end position="154"/>
    </location>
</feature>
<gene>
    <name evidence="8" type="ORF">CASFOL_014923</name>
</gene>
<keyword evidence="5 6" id="KW-0472">Membrane</keyword>
<dbReference type="InterPro" id="IPR019547">
    <property type="entry name" value="Lipid_desat"/>
</dbReference>
<dbReference type="PANTHER" id="PTHR48140:SF1">
    <property type="entry name" value="FATTY ACID DESATURASE 4, CHLOROPLASTIC-RELATED"/>
    <property type="match status" value="1"/>
</dbReference>
<keyword evidence="3 6" id="KW-0812">Transmembrane</keyword>
<keyword evidence="4 6" id="KW-1133">Transmembrane helix</keyword>
<name>A0ABD3DGH3_9LAMI</name>
<evidence type="ECO:0000256" key="3">
    <source>
        <dbReference type="ARBA" id="ARBA00022692"/>
    </source>
</evidence>
<evidence type="ECO:0000256" key="6">
    <source>
        <dbReference type="SAM" id="Phobius"/>
    </source>
</evidence>
<evidence type="ECO:0000256" key="2">
    <source>
        <dbReference type="ARBA" id="ARBA00007620"/>
    </source>
</evidence>
<reference evidence="9" key="1">
    <citation type="journal article" date="2024" name="IScience">
        <title>Strigolactones Initiate the Formation of Haustorium-like Structures in Castilleja.</title>
        <authorList>
            <person name="Buerger M."/>
            <person name="Peterson D."/>
            <person name="Chory J."/>
        </authorList>
    </citation>
    <scope>NUCLEOTIDE SEQUENCE [LARGE SCALE GENOMIC DNA]</scope>
</reference>
<evidence type="ECO:0000256" key="1">
    <source>
        <dbReference type="ARBA" id="ARBA00004141"/>
    </source>
</evidence>
<feature type="domain" description="Lipid desaturase" evidence="7">
    <location>
        <begin position="61"/>
        <end position="229"/>
    </location>
</feature>